<gene>
    <name evidence="1" type="ORF">S06H3_03451</name>
</gene>
<comment type="caution">
    <text evidence="1">The sequence shown here is derived from an EMBL/GenBank/DDBJ whole genome shotgun (WGS) entry which is preliminary data.</text>
</comment>
<organism evidence="1">
    <name type="scientific">marine sediment metagenome</name>
    <dbReference type="NCBI Taxonomy" id="412755"/>
    <lineage>
        <taxon>unclassified sequences</taxon>
        <taxon>metagenomes</taxon>
        <taxon>ecological metagenomes</taxon>
    </lineage>
</organism>
<sequence length="149" mass="16365">MAKIEFACLPTAIGSMPHTEPEEACSIVMKYLPAIPAWPQLPKRSPKENMCIQFSEGFPGIVIARDKIHIEPLANFETALGQIYADCEQDNPSKYGVSEKYAAGLHAFLSQVKKTEIVKGQITGPITWGLTVTRQDGLAILYDDTLAEV</sequence>
<feature type="non-terminal residue" evidence="1">
    <location>
        <position position="149"/>
    </location>
</feature>
<accession>X1KQ19</accession>
<dbReference type="AlphaFoldDB" id="X1KQ19"/>
<reference evidence="1" key="1">
    <citation type="journal article" date="2014" name="Front. Microbiol.">
        <title>High frequency of phylogenetically diverse reductive dehalogenase-homologous genes in deep subseafloor sedimentary metagenomes.</title>
        <authorList>
            <person name="Kawai M."/>
            <person name="Futagami T."/>
            <person name="Toyoda A."/>
            <person name="Takaki Y."/>
            <person name="Nishi S."/>
            <person name="Hori S."/>
            <person name="Arai W."/>
            <person name="Tsubouchi T."/>
            <person name="Morono Y."/>
            <person name="Uchiyama I."/>
            <person name="Ito T."/>
            <person name="Fujiyama A."/>
            <person name="Inagaki F."/>
            <person name="Takami H."/>
        </authorList>
    </citation>
    <scope>NUCLEOTIDE SEQUENCE</scope>
    <source>
        <strain evidence="1">Expedition CK06-06</strain>
    </source>
</reference>
<name>X1KQ19_9ZZZZ</name>
<evidence type="ECO:0000313" key="1">
    <source>
        <dbReference type="EMBL" id="GAH92259.1"/>
    </source>
</evidence>
<proteinExistence type="predicted"/>
<protein>
    <submittedName>
        <fullName evidence="1">Uncharacterized protein</fullName>
    </submittedName>
</protein>
<dbReference type="EMBL" id="BARV01001124">
    <property type="protein sequence ID" value="GAH92259.1"/>
    <property type="molecule type" value="Genomic_DNA"/>
</dbReference>